<evidence type="ECO:0000256" key="15">
    <source>
        <dbReference type="ARBA" id="ARBA00068150"/>
    </source>
</evidence>
<gene>
    <name evidence="25" type="ORF">DXX94_03020</name>
</gene>
<dbReference type="InterPro" id="IPR036641">
    <property type="entry name" value="HPT_dom_sf"/>
</dbReference>
<dbReference type="GO" id="GO:0006355">
    <property type="term" value="P:regulation of DNA-templated transcription"/>
    <property type="evidence" value="ECO:0007669"/>
    <property type="project" value="InterPro"/>
</dbReference>
<dbReference type="PROSITE" id="PS50885">
    <property type="entry name" value="HAMP"/>
    <property type="match status" value="1"/>
</dbReference>
<protein>
    <recommendedName>
        <fullName evidence="15">Sensory/regulatory protein RpfC</fullName>
        <ecNumber evidence="3">2.7.13.3</ecNumber>
    </recommendedName>
</protein>
<dbReference type="SUPFAM" id="SSF47226">
    <property type="entry name" value="Histidine-containing phosphotransfer domain, HPT domain"/>
    <property type="match status" value="1"/>
</dbReference>
<evidence type="ECO:0000256" key="14">
    <source>
        <dbReference type="ARBA" id="ARBA00064003"/>
    </source>
</evidence>
<keyword evidence="13 18" id="KW-0472">Membrane</keyword>
<evidence type="ECO:0000256" key="8">
    <source>
        <dbReference type="ARBA" id="ARBA00022741"/>
    </source>
</evidence>
<dbReference type="GO" id="GO:0005886">
    <property type="term" value="C:plasma membrane"/>
    <property type="evidence" value="ECO:0007669"/>
    <property type="project" value="UniProtKB-SubCell"/>
</dbReference>
<dbReference type="SUPFAM" id="SSF55785">
    <property type="entry name" value="PYP-like sensor domain (PAS domain)"/>
    <property type="match status" value="2"/>
</dbReference>
<evidence type="ECO:0000256" key="1">
    <source>
        <dbReference type="ARBA" id="ARBA00000085"/>
    </source>
</evidence>
<dbReference type="InterPro" id="IPR013767">
    <property type="entry name" value="PAS_fold"/>
</dbReference>
<feature type="transmembrane region" description="Helical" evidence="18">
    <location>
        <begin position="20"/>
        <end position="43"/>
    </location>
</feature>
<comment type="subcellular location">
    <subcellularLocation>
        <location evidence="2">Cell membrane</location>
        <topology evidence="2">Multi-pass membrane protein</topology>
    </subcellularLocation>
</comment>
<dbReference type="Pfam" id="PF00989">
    <property type="entry name" value="PAS"/>
    <property type="match status" value="1"/>
</dbReference>
<evidence type="ECO:0000256" key="3">
    <source>
        <dbReference type="ARBA" id="ARBA00012438"/>
    </source>
</evidence>
<keyword evidence="12" id="KW-0902">Two-component regulatory system</keyword>
<dbReference type="InterPro" id="IPR036890">
    <property type="entry name" value="HATPase_C_sf"/>
</dbReference>
<dbReference type="PANTHER" id="PTHR45339:SF1">
    <property type="entry name" value="HYBRID SIGNAL TRANSDUCTION HISTIDINE KINASE J"/>
    <property type="match status" value="1"/>
</dbReference>
<dbReference type="InterPro" id="IPR013655">
    <property type="entry name" value="PAS_fold_3"/>
</dbReference>
<dbReference type="Pfam" id="PF02518">
    <property type="entry name" value="HATPase_c"/>
    <property type="match status" value="1"/>
</dbReference>
<feature type="domain" description="Response regulatory" evidence="20">
    <location>
        <begin position="931"/>
        <end position="1050"/>
    </location>
</feature>
<keyword evidence="6" id="KW-0808">Transferase</keyword>
<dbReference type="SMART" id="SM00091">
    <property type="entry name" value="PAS"/>
    <property type="match status" value="2"/>
</dbReference>
<dbReference type="CDD" id="cd00082">
    <property type="entry name" value="HisKA"/>
    <property type="match status" value="1"/>
</dbReference>
<dbReference type="InterPro" id="IPR004358">
    <property type="entry name" value="Sig_transdc_His_kin-like_C"/>
</dbReference>
<comment type="caution">
    <text evidence="25">The sequence shown here is derived from an EMBL/GenBank/DDBJ whole genome shotgun (WGS) entry which is preliminary data.</text>
</comment>
<dbReference type="PROSITE" id="PS50894">
    <property type="entry name" value="HPT"/>
    <property type="match status" value="1"/>
</dbReference>
<dbReference type="PRINTS" id="PR00344">
    <property type="entry name" value="BCTRLSENSOR"/>
</dbReference>
<feature type="domain" description="Histidine kinase" evidence="19">
    <location>
        <begin position="690"/>
        <end position="914"/>
    </location>
</feature>
<dbReference type="GO" id="GO:0000155">
    <property type="term" value="F:phosphorelay sensor kinase activity"/>
    <property type="evidence" value="ECO:0007669"/>
    <property type="project" value="InterPro"/>
</dbReference>
<dbReference type="Gene3D" id="3.30.565.10">
    <property type="entry name" value="Histidine kinase-like ATPase, C-terminal domain"/>
    <property type="match status" value="1"/>
</dbReference>
<dbReference type="NCBIfam" id="TIGR00229">
    <property type="entry name" value="sensory_box"/>
    <property type="match status" value="1"/>
</dbReference>
<feature type="modified residue" description="Phosphohistidine" evidence="16">
    <location>
        <position position="1295"/>
    </location>
</feature>
<dbReference type="Gene3D" id="1.10.287.130">
    <property type="match status" value="1"/>
</dbReference>
<dbReference type="Proteomes" id="UP000256899">
    <property type="component" value="Unassembled WGS sequence"/>
</dbReference>
<feature type="domain" description="PAC" evidence="22">
    <location>
        <begin position="620"/>
        <end position="672"/>
    </location>
</feature>
<keyword evidence="8" id="KW-0547">Nucleotide-binding</keyword>
<dbReference type="PROSITE" id="PS50109">
    <property type="entry name" value="HIS_KIN"/>
    <property type="match status" value="1"/>
</dbReference>
<evidence type="ECO:0000259" key="23">
    <source>
        <dbReference type="PROSITE" id="PS50885"/>
    </source>
</evidence>
<dbReference type="InterPro" id="IPR011006">
    <property type="entry name" value="CheY-like_superfamily"/>
</dbReference>
<dbReference type="FunFam" id="3.30.565.10:FF:000010">
    <property type="entry name" value="Sensor histidine kinase RcsC"/>
    <property type="match status" value="1"/>
</dbReference>
<evidence type="ECO:0000256" key="4">
    <source>
        <dbReference type="ARBA" id="ARBA00022475"/>
    </source>
</evidence>
<feature type="modified residue" description="4-aspartylphosphate" evidence="17">
    <location>
        <position position="983"/>
    </location>
</feature>
<dbReference type="GO" id="GO:0005524">
    <property type="term" value="F:ATP binding"/>
    <property type="evidence" value="ECO:0007669"/>
    <property type="project" value="UniProtKB-KW"/>
</dbReference>
<dbReference type="InterPro" id="IPR005467">
    <property type="entry name" value="His_kinase_dom"/>
</dbReference>
<dbReference type="EMBL" id="QUOT01000001">
    <property type="protein sequence ID" value="REL29764.1"/>
    <property type="molecule type" value="Genomic_DNA"/>
</dbReference>
<evidence type="ECO:0000256" key="18">
    <source>
        <dbReference type="SAM" id="Phobius"/>
    </source>
</evidence>
<evidence type="ECO:0000256" key="2">
    <source>
        <dbReference type="ARBA" id="ARBA00004651"/>
    </source>
</evidence>
<dbReference type="Pfam" id="PF08447">
    <property type="entry name" value="PAS_3"/>
    <property type="match status" value="1"/>
</dbReference>
<evidence type="ECO:0000313" key="26">
    <source>
        <dbReference type="Proteomes" id="UP000256899"/>
    </source>
</evidence>
<dbReference type="SUPFAM" id="SSF52172">
    <property type="entry name" value="CheY-like"/>
    <property type="match status" value="2"/>
</dbReference>
<keyword evidence="10" id="KW-0067">ATP-binding</keyword>
<dbReference type="CDD" id="cd17546">
    <property type="entry name" value="REC_hyHK_CKI1_RcsC-like"/>
    <property type="match status" value="1"/>
</dbReference>
<dbReference type="InterPro" id="IPR008207">
    <property type="entry name" value="Sig_transdc_His_kin_Hpt_dom"/>
</dbReference>
<evidence type="ECO:0000256" key="12">
    <source>
        <dbReference type="ARBA" id="ARBA00023012"/>
    </source>
</evidence>
<feature type="domain" description="PAS" evidence="21">
    <location>
        <begin position="410"/>
        <end position="461"/>
    </location>
</feature>
<dbReference type="PROSITE" id="PS50113">
    <property type="entry name" value="PAC"/>
    <property type="match status" value="1"/>
</dbReference>
<keyword evidence="9" id="KW-0418">Kinase</keyword>
<evidence type="ECO:0000313" key="25">
    <source>
        <dbReference type="EMBL" id="REL29764.1"/>
    </source>
</evidence>
<name>A0A3E0TZ78_9GAMM</name>
<evidence type="ECO:0000256" key="6">
    <source>
        <dbReference type="ARBA" id="ARBA00022679"/>
    </source>
</evidence>
<dbReference type="Gene3D" id="2.10.70.100">
    <property type="match status" value="1"/>
</dbReference>
<accession>A0A3E0TZ78</accession>
<dbReference type="InterPro" id="IPR000014">
    <property type="entry name" value="PAS"/>
</dbReference>
<dbReference type="Pfam" id="PF00072">
    <property type="entry name" value="Response_reg"/>
    <property type="match status" value="2"/>
</dbReference>
<dbReference type="Pfam" id="PF01627">
    <property type="entry name" value="Hpt"/>
    <property type="match status" value="1"/>
</dbReference>
<dbReference type="InterPro" id="IPR036097">
    <property type="entry name" value="HisK_dim/P_sf"/>
</dbReference>
<dbReference type="SMART" id="SM00388">
    <property type="entry name" value="HisKA"/>
    <property type="match status" value="1"/>
</dbReference>
<evidence type="ECO:0000259" key="20">
    <source>
        <dbReference type="PROSITE" id="PS50110"/>
    </source>
</evidence>
<dbReference type="FunFam" id="1.10.287.130:FF:000002">
    <property type="entry name" value="Two-component osmosensing histidine kinase"/>
    <property type="match status" value="1"/>
</dbReference>
<evidence type="ECO:0000256" key="5">
    <source>
        <dbReference type="ARBA" id="ARBA00022553"/>
    </source>
</evidence>
<evidence type="ECO:0000259" key="19">
    <source>
        <dbReference type="PROSITE" id="PS50109"/>
    </source>
</evidence>
<keyword evidence="5 17" id="KW-0597">Phosphoprotein</keyword>
<dbReference type="RefSeq" id="WP_116013764.1">
    <property type="nucleotide sequence ID" value="NZ_QUOT01000001.1"/>
</dbReference>
<dbReference type="PROSITE" id="PS50112">
    <property type="entry name" value="PAS"/>
    <property type="match status" value="1"/>
</dbReference>
<evidence type="ECO:0000256" key="7">
    <source>
        <dbReference type="ARBA" id="ARBA00022692"/>
    </source>
</evidence>
<dbReference type="SUPFAM" id="SSF47384">
    <property type="entry name" value="Homodimeric domain of signal transducing histidine kinase"/>
    <property type="match status" value="1"/>
</dbReference>
<dbReference type="SMART" id="SM00073">
    <property type="entry name" value="HPT"/>
    <property type="match status" value="1"/>
</dbReference>
<evidence type="ECO:0000259" key="24">
    <source>
        <dbReference type="PROSITE" id="PS50894"/>
    </source>
</evidence>
<keyword evidence="4" id="KW-1003">Cell membrane</keyword>
<dbReference type="PROSITE" id="PS50110">
    <property type="entry name" value="RESPONSE_REGULATORY"/>
    <property type="match status" value="2"/>
</dbReference>
<dbReference type="InterPro" id="IPR001789">
    <property type="entry name" value="Sig_transdc_resp-reg_receiver"/>
</dbReference>
<dbReference type="CDD" id="cd00156">
    <property type="entry name" value="REC"/>
    <property type="match status" value="1"/>
</dbReference>
<evidence type="ECO:0000256" key="16">
    <source>
        <dbReference type="PROSITE-ProRule" id="PRU00110"/>
    </source>
</evidence>
<feature type="modified residue" description="4-aspartylphosphate" evidence="17">
    <location>
        <position position="1139"/>
    </location>
</feature>
<dbReference type="Gene3D" id="3.40.50.2300">
    <property type="match status" value="2"/>
</dbReference>
<evidence type="ECO:0000259" key="21">
    <source>
        <dbReference type="PROSITE" id="PS50112"/>
    </source>
</evidence>
<dbReference type="Gene3D" id="1.20.120.160">
    <property type="entry name" value="HPT domain"/>
    <property type="match status" value="1"/>
</dbReference>
<dbReference type="SUPFAM" id="SSF55874">
    <property type="entry name" value="ATPase domain of HSP90 chaperone/DNA topoisomerase II/histidine kinase"/>
    <property type="match status" value="1"/>
</dbReference>
<dbReference type="Gene3D" id="3.30.450.20">
    <property type="entry name" value="PAS domain"/>
    <property type="match status" value="2"/>
</dbReference>
<dbReference type="Gene3D" id="6.10.340.10">
    <property type="match status" value="1"/>
</dbReference>
<keyword evidence="7 18" id="KW-0812">Transmembrane</keyword>
<reference evidence="26" key="1">
    <citation type="submission" date="2018-08" db="EMBL/GenBank/DDBJ databases">
        <title>Thalassotalea euphylliae genome.</title>
        <authorList>
            <person name="Summers S."/>
            <person name="Rice S.A."/>
            <person name="Freckelton M.L."/>
            <person name="Nedved B.T."/>
            <person name="Hadfield M.G."/>
        </authorList>
    </citation>
    <scope>NUCLEOTIDE SEQUENCE [LARGE SCALE GENOMIC DNA]</scope>
    <source>
        <strain evidence="26">H3</strain>
    </source>
</reference>
<dbReference type="CDD" id="cd16922">
    <property type="entry name" value="HATPase_EvgS-ArcB-TorS-like"/>
    <property type="match status" value="1"/>
</dbReference>
<dbReference type="CDD" id="cd00130">
    <property type="entry name" value="PAS"/>
    <property type="match status" value="2"/>
</dbReference>
<comment type="catalytic activity">
    <reaction evidence="1">
        <text>ATP + protein L-histidine = ADP + protein N-phospho-L-histidine.</text>
        <dbReference type="EC" id="2.7.13.3"/>
    </reaction>
</comment>
<organism evidence="25 26">
    <name type="scientific">Thalassotalea euphylliae</name>
    <dbReference type="NCBI Taxonomy" id="1655234"/>
    <lineage>
        <taxon>Bacteria</taxon>
        <taxon>Pseudomonadati</taxon>
        <taxon>Pseudomonadota</taxon>
        <taxon>Gammaproteobacteria</taxon>
        <taxon>Alteromonadales</taxon>
        <taxon>Colwelliaceae</taxon>
        <taxon>Thalassotalea</taxon>
    </lineage>
</organism>
<feature type="domain" description="HPt" evidence="24">
    <location>
        <begin position="1256"/>
        <end position="1356"/>
    </location>
</feature>
<dbReference type="InterPro" id="IPR035965">
    <property type="entry name" value="PAS-like_dom_sf"/>
</dbReference>
<evidence type="ECO:0000256" key="10">
    <source>
        <dbReference type="ARBA" id="ARBA00022840"/>
    </source>
</evidence>
<feature type="domain" description="Response regulatory" evidence="20">
    <location>
        <begin position="1086"/>
        <end position="1209"/>
    </location>
</feature>
<dbReference type="InterPro" id="IPR003660">
    <property type="entry name" value="HAMP_dom"/>
</dbReference>
<dbReference type="SMART" id="SM00387">
    <property type="entry name" value="HATPase_c"/>
    <property type="match status" value="1"/>
</dbReference>
<dbReference type="SMART" id="SM00448">
    <property type="entry name" value="REC"/>
    <property type="match status" value="2"/>
</dbReference>
<evidence type="ECO:0000256" key="9">
    <source>
        <dbReference type="ARBA" id="ARBA00022777"/>
    </source>
</evidence>
<dbReference type="InterPro" id="IPR000700">
    <property type="entry name" value="PAS-assoc_C"/>
</dbReference>
<keyword evidence="26" id="KW-1185">Reference proteome</keyword>
<proteinExistence type="predicted"/>
<evidence type="ECO:0000256" key="13">
    <source>
        <dbReference type="ARBA" id="ARBA00023136"/>
    </source>
</evidence>
<dbReference type="PANTHER" id="PTHR45339">
    <property type="entry name" value="HYBRID SIGNAL TRANSDUCTION HISTIDINE KINASE J"/>
    <property type="match status" value="1"/>
</dbReference>
<keyword evidence="11 18" id="KW-1133">Transmembrane helix</keyword>
<comment type="subunit">
    <text evidence="14">At low DSF concentrations, interacts with RpfF.</text>
</comment>
<dbReference type="InterPro" id="IPR003661">
    <property type="entry name" value="HisK_dim/P_dom"/>
</dbReference>
<evidence type="ECO:0000256" key="11">
    <source>
        <dbReference type="ARBA" id="ARBA00022989"/>
    </source>
</evidence>
<dbReference type="EC" id="2.7.13.3" evidence="3"/>
<feature type="domain" description="HAMP" evidence="23">
    <location>
        <begin position="346"/>
        <end position="398"/>
    </location>
</feature>
<evidence type="ECO:0000256" key="17">
    <source>
        <dbReference type="PROSITE-ProRule" id="PRU00169"/>
    </source>
</evidence>
<evidence type="ECO:0000259" key="22">
    <source>
        <dbReference type="PROSITE" id="PS50113"/>
    </source>
</evidence>
<dbReference type="Pfam" id="PF00512">
    <property type="entry name" value="HisKA"/>
    <property type="match status" value="1"/>
</dbReference>
<dbReference type="CDD" id="cd00088">
    <property type="entry name" value="HPT"/>
    <property type="match status" value="1"/>
</dbReference>
<sequence>MITNNGKTLRQRKFWRSLKFKVPLISFVIALFVATVMSLTSYFESGKILKQHAEQDLAENAEFVAAMVKRYFSVNFEDAVAISDAHLVEQLVDDNTVANYGISLADQQRQFNAAFASLLSAKPKFVTISLLSSKGQMIAAQYTVAENVQRQIIKYAINRNSTERATKDTYFQQIEIADAKQSLMVSVNPMYQGERQVASLIIAFNLASLDELLTTFHKVGEHIYIADSEANLVYQSEQNTDSGILDNKWQERLNSLAIYNAAANSAPQTQISISRAEEVEELQSMQLSTTKQIVFKEYDQPLQLNLFFYHDGHRLSAEFGKLEERVFLLGVLLALIAFALSVLGSRRVIEPLTNMITSIGQYESKGEVLPLPTTKRDETGLLARSFDRLLRHVEQQKESMNDTLVESQETSAKLQSILNSITDAVVNFDENANIVAFNRSAERMFGYRAADMIGKHLSELLPHDTATKFDLIAAEFSDVSSSCRSMSGKELPAMRKDGEVFPVLLVVSQVAIDQGVMYTGLIRDNTYYKLLESERKSALLDANELAWRLDFALSAPQIGVWEYNRLTGRVSWDERMYSLYGYKQDDGVLPEQIWLKAVHPKDRQIVDNAIEQSFSTGQDFNLTFRINMPNGQVNYIESHAKTIVEQQADTTRLVGTNRNVTEQRLLHDLKQQALDMAQESLRSKSEFLASMSHEIRTPMNGVMGMLGLLEQSDLSAKQRHYVQLANASAFSLLNLINDILDFSKVEAGKLELEILDFDLRSHLGDIAESMALKAQDKGVEIILDVSQISLSMVKGDPTRLMQIITNLVGNAIKFTERGEVVIRAKLSPALVDEQEVLKFECQVIDTGIGIAEDKLEKLFDSFTQVDASTTRRYGGTGLGLAIVKKLCLLMQGSVSVESSLGVGSKFTFDLIMQRSEQTPVAIPDISFSGHHVLVIDENATNRSVLAEQLSVWGASVVTADSGESALATIAKRPSGYFEVAILDRQLSDIDGVTLGQRIKSATNAKHIKLIMMTSMSERGDANYFAELGYSAYFPKPATISDLRNAMAVVLSKGADSDPDGSPILTHYNVHPSASPSAQDMSFKSMRILLVEDNRINQAVVQGILGNGGGRADIANHGREALEQLAQSPSNAAYDIVLMDCQMPEMDGYQTTQAIRQGKVGSFYKDIPIIAMTANAMKGDREKCLAAGMNDYLSKPVDAEKLGETLCHWVKKSNNYNQKVEIVANVEQASITDEEPSELKLAPLWDKQALFKRVRNNEQLVRNLVELYINEVPELFEQLIEALAQSNMTEILAFAHKLKGSSNNLGGIQLADIALQLEHAAKAENIEQLKELTQALDKTYVAFIEHLRSFLSQPIEA</sequence>
<dbReference type="InterPro" id="IPR003594">
    <property type="entry name" value="HATPase_dom"/>
</dbReference>